<dbReference type="PANTHER" id="PTHR48025">
    <property type="entry name" value="OS02G0815200 PROTEIN"/>
    <property type="match status" value="1"/>
</dbReference>
<feature type="domain" description="RRM" evidence="3">
    <location>
        <begin position="133"/>
        <end position="199"/>
    </location>
</feature>
<evidence type="ECO:0000259" key="3">
    <source>
        <dbReference type="PROSITE" id="PS50102"/>
    </source>
</evidence>
<dbReference type="InterPro" id="IPR000504">
    <property type="entry name" value="RRM_dom"/>
</dbReference>
<evidence type="ECO:0000256" key="1">
    <source>
        <dbReference type="ARBA" id="ARBA00022884"/>
    </source>
</evidence>
<name>A0AA48L490_9TREE</name>
<dbReference type="SMART" id="SM00360">
    <property type="entry name" value="RRM"/>
    <property type="match status" value="1"/>
</dbReference>
<dbReference type="KEGG" id="ccac:CcaHIS019_0405090"/>
<keyword evidence="1 2" id="KW-0694">RNA-binding</keyword>
<dbReference type="CDD" id="cd00590">
    <property type="entry name" value="RRM_SF"/>
    <property type="match status" value="1"/>
</dbReference>
<evidence type="ECO:0000256" key="2">
    <source>
        <dbReference type="PROSITE-ProRule" id="PRU00176"/>
    </source>
</evidence>
<dbReference type="Gene3D" id="3.30.70.330">
    <property type="match status" value="1"/>
</dbReference>
<dbReference type="SUPFAM" id="SSF54928">
    <property type="entry name" value="RNA-binding domain, RBD"/>
    <property type="match status" value="1"/>
</dbReference>
<dbReference type="InterPro" id="IPR012677">
    <property type="entry name" value="Nucleotide-bd_a/b_plait_sf"/>
</dbReference>
<dbReference type="AlphaFoldDB" id="A0AA48L490"/>
<dbReference type="PROSITE" id="PS50102">
    <property type="entry name" value="RRM"/>
    <property type="match status" value="1"/>
</dbReference>
<dbReference type="RefSeq" id="XP_060456954.1">
    <property type="nucleotide sequence ID" value="XM_060600352.1"/>
</dbReference>
<evidence type="ECO:0000313" key="4">
    <source>
        <dbReference type="EMBL" id="BEI91689.1"/>
    </source>
</evidence>
<dbReference type="GO" id="GO:0003729">
    <property type="term" value="F:mRNA binding"/>
    <property type="evidence" value="ECO:0007669"/>
    <property type="project" value="TreeGrafter"/>
</dbReference>
<dbReference type="Proteomes" id="UP001233271">
    <property type="component" value="Chromosome 4"/>
</dbReference>
<accession>A0AA48L490</accession>
<dbReference type="InterPro" id="IPR035979">
    <property type="entry name" value="RBD_domain_sf"/>
</dbReference>
<dbReference type="Pfam" id="PF00076">
    <property type="entry name" value="RRM_1"/>
    <property type="match status" value="1"/>
</dbReference>
<dbReference type="GO" id="GO:0005634">
    <property type="term" value="C:nucleus"/>
    <property type="evidence" value="ECO:0007669"/>
    <property type="project" value="TreeGrafter"/>
</dbReference>
<dbReference type="InterPro" id="IPR050502">
    <property type="entry name" value="Euk_RNA-bind_prot"/>
</dbReference>
<gene>
    <name evidence="4" type="ORF">CcaverHIS019_0405090</name>
</gene>
<proteinExistence type="predicted"/>
<dbReference type="GeneID" id="85495559"/>
<dbReference type="EMBL" id="AP028215">
    <property type="protein sequence ID" value="BEI91689.1"/>
    <property type="molecule type" value="Genomic_DNA"/>
</dbReference>
<evidence type="ECO:0000313" key="5">
    <source>
        <dbReference type="Proteomes" id="UP001233271"/>
    </source>
</evidence>
<sequence length="199" mass="21899">MQAATSDLHEVRIYGLSKSITTEALGEFLGKGVRVTGILLHPQTKGTFQWAQVWVASEAEIISILDLRDALAVNGITISRVGTGPMTSPTPPSNSWDIVSQLSRPRVAPPGFGLAPIHSPLFSRCDNVNNQPRNLYVLNLPLDLTQVEFKALFTAFGMVEHSILLSQLDGIGRRRGFVLMSTHHEAMEAMHQMNGKWIE</sequence>
<protein>
    <recommendedName>
        <fullName evidence="3">RRM domain-containing protein</fullName>
    </recommendedName>
</protein>
<dbReference type="PANTHER" id="PTHR48025:SF1">
    <property type="entry name" value="RRM DOMAIN-CONTAINING PROTEIN"/>
    <property type="match status" value="1"/>
</dbReference>
<organism evidence="4 5">
    <name type="scientific">Cutaneotrichosporon cavernicola</name>
    <dbReference type="NCBI Taxonomy" id="279322"/>
    <lineage>
        <taxon>Eukaryota</taxon>
        <taxon>Fungi</taxon>
        <taxon>Dikarya</taxon>
        <taxon>Basidiomycota</taxon>
        <taxon>Agaricomycotina</taxon>
        <taxon>Tremellomycetes</taxon>
        <taxon>Trichosporonales</taxon>
        <taxon>Trichosporonaceae</taxon>
        <taxon>Cutaneotrichosporon</taxon>
    </lineage>
</organism>
<keyword evidence="5" id="KW-1185">Reference proteome</keyword>
<reference evidence="4" key="1">
    <citation type="journal article" date="2023" name="BMC Genomics">
        <title>Chromosome-level genome assemblies of Cutaneotrichosporon spp. (Trichosporonales, Basidiomycota) reveal imbalanced evolution between nucleotide sequences and chromosome synteny.</title>
        <authorList>
            <person name="Kobayashi Y."/>
            <person name="Kayamori A."/>
            <person name="Aoki K."/>
            <person name="Shiwa Y."/>
            <person name="Matsutani M."/>
            <person name="Fujita N."/>
            <person name="Sugita T."/>
            <person name="Iwasaki W."/>
            <person name="Tanaka N."/>
            <person name="Takashima M."/>
        </authorList>
    </citation>
    <scope>NUCLEOTIDE SEQUENCE</scope>
    <source>
        <strain evidence="4">HIS019</strain>
    </source>
</reference>